<dbReference type="Gene3D" id="3.40.50.150">
    <property type="entry name" value="Vaccinia Virus protein VP39"/>
    <property type="match status" value="1"/>
</dbReference>
<evidence type="ECO:0000313" key="1">
    <source>
        <dbReference type="EMBL" id="ARF15614.1"/>
    </source>
</evidence>
<evidence type="ECO:0008006" key="3">
    <source>
        <dbReference type="Google" id="ProtNLM"/>
    </source>
</evidence>
<accession>A0ABN4YUA8</accession>
<reference evidence="1 2" key="1">
    <citation type="submission" date="2016-04" db="EMBL/GenBank/DDBJ databases">
        <title>Comparative Genomics and Epigenetics of Sporosarcina ureae.</title>
        <authorList>
            <person name="Oliver A.S."/>
            <person name="Cooper K.K."/>
        </authorList>
    </citation>
    <scope>NUCLEOTIDE SEQUENCE [LARGE SCALE GENOMIC DNA]</scope>
    <source>
        <strain evidence="1 2">S204</strain>
    </source>
</reference>
<dbReference type="PANTHER" id="PTHR36112">
    <property type="entry name" value="RIBOSOMAL RNA SMALL SUBUNIT METHYLTRANSFERASE J"/>
    <property type="match status" value="1"/>
</dbReference>
<dbReference type="EMBL" id="CP015108">
    <property type="protein sequence ID" value="ARF15614.1"/>
    <property type="molecule type" value="Genomic_DNA"/>
</dbReference>
<organism evidence="1 2">
    <name type="scientific">Sporosarcina ureae</name>
    <dbReference type="NCBI Taxonomy" id="1571"/>
    <lineage>
        <taxon>Bacteria</taxon>
        <taxon>Bacillati</taxon>
        <taxon>Bacillota</taxon>
        <taxon>Bacilli</taxon>
        <taxon>Bacillales</taxon>
        <taxon>Caryophanaceae</taxon>
        <taxon>Sporosarcina</taxon>
    </lineage>
</organism>
<protein>
    <recommendedName>
        <fullName evidence="3">SAM-dependent methyltransferase</fullName>
    </recommendedName>
</protein>
<dbReference type="InterPro" id="IPR007536">
    <property type="entry name" value="16SrRNA_methylTrfase_J"/>
</dbReference>
<dbReference type="InterPro" id="IPR029063">
    <property type="entry name" value="SAM-dependent_MTases_sf"/>
</dbReference>
<keyword evidence="2" id="KW-1185">Reference proteome</keyword>
<proteinExistence type="predicted"/>
<sequence>MHQAADALQAPVVERKKRSIPTLQDVYQADVLVAGKDRYSFYKKGSNESFFFHPNSATYRLKRILKGEIDPLVAAADLKPEDSFLDCTLGLGSDAIIAASTVGEKGTVEGIEADQIVAFLTKVGLHNFPIDFPLLQEAMRRVQVIHAEAVDFLKTCETNSRDVVFLDPMFTTPIEESSNFEVLREIGVTDTVTEEWVAEALRVCRRSVVLKDHFQSPMFERFGFIQQIRPYTKVHYGVLEK</sequence>
<gene>
    <name evidence="1" type="ORF">SporoS204_01150</name>
</gene>
<name>A0ABN4YUA8_SPOUR</name>
<dbReference type="Pfam" id="PF04445">
    <property type="entry name" value="SAM_MT"/>
    <property type="match status" value="1"/>
</dbReference>
<dbReference type="SUPFAM" id="SSF53335">
    <property type="entry name" value="S-adenosyl-L-methionine-dependent methyltransferases"/>
    <property type="match status" value="1"/>
</dbReference>
<dbReference type="PANTHER" id="PTHR36112:SF1">
    <property type="entry name" value="RIBOSOMAL RNA SMALL SUBUNIT METHYLTRANSFERASE J"/>
    <property type="match status" value="1"/>
</dbReference>
<evidence type="ECO:0000313" key="2">
    <source>
        <dbReference type="Proteomes" id="UP000192486"/>
    </source>
</evidence>
<dbReference type="Proteomes" id="UP000192486">
    <property type="component" value="Chromosome"/>
</dbReference>